<evidence type="ECO:0000313" key="4">
    <source>
        <dbReference type="EMBL" id="TYR31782.1"/>
    </source>
</evidence>
<evidence type="ECO:0000259" key="2">
    <source>
        <dbReference type="Pfam" id="PF04773"/>
    </source>
</evidence>
<evidence type="ECO:0000259" key="3">
    <source>
        <dbReference type="Pfam" id="PF16344"/>
    </source>
</evidence>
<evidence type="ECO:0000256" key="1">
    <source>
        <dbReference type="SAM" id="Phobius"/>
    </source>
</evidence>
<dbReference type="PANTHER" id="PTHR30273:SF2">
    <property type="entry name" value="PROTEIN FECR"/>
    <property type="match status" value="1"/>
</dbReference>
<dbReference type="Gene3D" id="3.55.50.30">
    <property type="match status" value="1"/>
</dbReference>
<sequence>MENNAKEIAKLLLKQRSGDITTEERQQLQTWLQSAERYQDLANSLNDSAFMEEQLRLYNRISIPPPEVTLRRLQQKPTLVPLRRRIKRYFPYAAALLLSIGAMSAWYLEQRNNTEMSQQEVQNDIGPGGNKATLILSNGNTIALRSDQDGIAIGEDGIRYRDGATVSDLDQVNYATLHVPRGGQYQLTLPDGTKVWLNADTKLSYPTAFKAKERVVKLEGEAYFEVSPNKAQPFLVEFDEHTIRVLGTAFNVKAYPEQQQGITTLVDGRIALGSKDGPFQTLRPNQQAMTSDQGISIKEVNAQHYVVWKDGVIVLDRQDILSIIPQLERWYDVEFDRDAFPAHSLTLSGEIPRDISLSAVLAVLGEQLKFKFEIKGRKVFVKS</sequence>
<dbReference type="Gene3D" id="2.60.120.1440">
    <property type="match status" value="1"/>
</dbReference>
<dbReference type="InterPro" id="IPR032508">
    <property type="entry name" value="FecR_C"/>
</dbReference>
<keyword evidence="1" id="KW-0472">Membrane</keyword>
<feature type="domain" description="Protein FecR C-terminal" evidence="3">
    <location>
        <begin position="313"/>
        <end position="381"/>
    </location>
</feature>
<dbReference type="Pfam" id="PF04773">
    <property type="entry name" value="FecR"/>
    <property type="match status" value="1"/>
</dbReference>
<dbReference type="Proteomes" id="UP000322362">
    <property type="component" value="Unassembled WGS sequence"/>
</dbReference>
<name>A0A5D4GUU0_9SPHI</name>
<dbReference type="AlphaFoldDB" id="A0A5D4GUU0"/>
<protein>
    <submittedName>
        <fullName evidence="4">DUF4974 domain-containing protein</fullName>
    </submittedName>
</protein>
<keyword evidence="1" id="KW-1133">Transmembrane helix</keyword>
<dbReference type="EMBL" id="VTAV01000022">
    <property type="protein sequence ID" value="TYR31782.1"/>
    <property type="molecule type" value="Genomic_DNA"/>
</dbReference>
<accession>A0A5D4GUU0</accession>
<keyword evidence="5" id="KW-1185">Reference proteome</keyword>
<dbReference type="PIRSF" id="PIRSF018266">
    <property type="entry name" value="FecR"/>
    <property type="match status" value="1"/>
</dbReference>
<reference evidence="4 5" key="1">
    <citation type="submission" date="2019-08" db="EMBL/GenBank/DDBJ databases">
        <title>Phlebobacter frassis gen. nov. sp. nov., a new member of family Sphingobacteriaceae isolated from sand fly rearing media.</title>
        <authorList>
            <person name="Kakumanu M.L."/>
            <person name="Marayati B.F."/>
            <person name="Wada-Katsumata A."/>
            <person name="Wasserberg G."/>
            <person name="Schal C."/>
            <person name="Apperson C.S."/>
            <person name="Ponnusamy L."/>
        </authorList>
    </citation>
    <scope>NUCLEOTIDE SEQUENCE [LARGE SCALE GENOMIC DNA]</scope>
    <source>
        <strain evidence="4 5">SSI9</strain>
    </source>
</reference>
<dbReference type="GO" id="GO:0016989">
    <property type="term" value="F:sigma factor antagonist activity"/>
    <property type="evidence" value="ECO:0007669"/>
    <property type="project" value="TreeGrafter"/>
</dbReference>
<keyword evidence="1" id="KW-0812">Transmembrane</keyword>
<dbReference type="Pfam" id="PF16344">
    <property type="entry name" value="FecR_C"/>
    <property type="match status" value="1"/>
</dbReference>
<feature type="domain" description="FecR protein" evidence="2">
    <location>
        <begin position="176"/>
        <end position="269"/>
    </location>
</feature>
<dbReference type="FunFam" id="2.60.120.1440:FF:000001">
    <property type="entry name" value="Putative anti-sigma factor"/>
    <property type="match status" value="1"/>
</dbReference>
<feature type="transmembrane region" description="Helical" evidence="1">
    <location>
        <begin position="89"/>
        <end position="108"/>
    </location>
</feature>
<organism evidence="4 5">
    <name type="scientific">Sphingobacterium phlebotomi</name>
    <dbReference type="NCBI Taxonomy" id="2605433"/>
    <lineage>
        <taxon>Bacteria</taxon>
        <taxon>Pseudomonadati</taxon>
        <taxon>Bacteroidota</taxon>
        <taxon>Sphingobacteriia</taxon>
        <taxon>Sphingobacteriales</taxon>
        <taxon>Sphingobacteriaceae</taxon>
        <taxon>Sphingobacterium</taxon>
    </lineage>
</organism>
<comment type="caution">
    <text evidence="4">The sequence shown here is derived from an EMBL/GenBank/DDBJ whole genome shotgun (WGS) entry which is preliminary data.</text>
</comment>
<evidence type="ECO:0000313" key="5">
    <source>
        <dbReference type="Proteomes" id="UP000322362"/>
    </source>
</evidence>
<gene>
    <name evidence="4" type="ORF">FXV77_20330</name>
</gene>
<dbReference type="PANTHER" id="PTHR30273">
    <property type="entry name" value="PERIPLASMIC SIGNAL SENSOR AND SIGMA FACTOR ACTIVATOR FECR-RELATED"/>
    <property type="match status" value="1"/>
</dbReference>
<proteinExistence type="predicted"/>
<dbReference type="InterPro" id="IPR012373">
    <property type="entry name" value="Ferrdict_sens_TM"/>
</dbReference>
<dbReference type="InterPro" id="IPR006860">
    <property type="entry name" value="FecR"/>
</dbReference>
<dbReference type="RefSeq" id="WP_148921078.1">
    <property type="nucleotide sequence ID" value="NZ_VTAV01000022.1"/>
</dbReference>